<dbReference type="Proteomes" id="UP000065521">
    <property type="component" value="Unassembled WGS sequence"/>
</dbReference>
<evidence type="ECO:0000313" key="3">
    <source>
        <dbReference type="Proteomes" id="UP000065521"/>
    </source>
</evidence>
<gene>
    <name evidence="2" type="ORF">WI38_04540</name>
</gene>
<dbReference type="EMBL" id="LOTN01000004">
    <property type="protein sequence ID" value="KUZ96040.1"/>
    <property type="molecule type" value="Genomic_DNA"/>
</dbReference>
<accession>A0A102KFH6</accession>
<evidence type="ECO:0008006" key="4">
    <source>
        <dbReference type="Google" id="ProtNLM"/>
    </source>
</evidence>
<feature type="signal peptide" evidence="1">
    <location>
        <begin position="1"/>
        <end position="46"/>
    </location>
</feature>
<feature type="chain" id="PRO_5007112719" description="Thioesterase" evidence="1">
    <location>
        <begin position="47"/>
        <end position="169"/>
    </location>
</feature>
<keyword evidence="1" id="KW-0732">Signal</keyword>
<proteinExistence type="predicted"/>
<evidence type="ECO:0000256" key="1">
    <source>
        <dbReference type="SAM" id="SignalP"/>
    </source>
</evidence>
<protein>
    <recommendedName>
        <fullName evidence="4">Thioesterase</fullName>
    </recommendedName>
</protein>
<reference evidence="2 3" key="1">
    <citation type="submission" date="2015-11" db="EMBL/GenBank/DDBJ databases">
        <title>Expanding the genomic diversity of Burkholderia species for the development of highly accurate diagnostics.</title>
        <authorList>
            <person name="Sahl J."/>
            <person name="Keim P."/>
            <person name="Wagner D."/>
        </authorList>
    </citation>
    <scope>NUCLEOTIDE SEQUENCE [LARGE SCALE GENOMIC DNA]</scope>
    <source>
        <strain evidence="2 3">RF32-BP4</strain>
    </source>
</reference>
<sequence length="169" mass="17079">MRAARQREATAITNATGATGVASRNRTLCALLAGMCAALFASGAGAAGQVSFSGALVEQYDVTLAAPSVAVSERAADVDSTDASLAVTFDAHDRRLPGARIVLADVLGVPLGQPAVSGVRATWRDAVSRRIVPPRADGAYRVGPHGGTMTVAAPDAGAAGPIVMKIHHP</sequence>
<evidence type="ECO:0000313" key="2">
    <source>
        <dbReference type="EMBL" id="KUZ96040.1"/>
    </source>
</evidence>
<dbReference type="AlphaFoldDB" id="A0A102KFH6"/>
<organism evidence="2 3">
    <name type="scientific">Burkholderia ubonensis</name>
    <dbReference type="NCBI Taxonomy" id="101571"/>
    <lineage>
        <taxon>Bacteria</taxon>
        <taxon>Pseudomonadati</taxon>
        <taxon>Pseudomonadota</taxon>
        <taxon>Betaproteobacteria</taxon>
        <taxon>Burkholderiales</taxon>
        <taxon>Burkholderiaceae</taxon>
        <taxon>Burkholderia</taxon>
        <taxon>Burkholderia cepacia complex</taxon>
    </lineage>
</organism>
<name>A0A102KFH6_9BURK</name>
<comment type="caution">
    <text evidence="2">The sequence shown here is derived from an EMBL/GenBank/DDBJ whole genome shotgun (WGS) entry which is preliminary data.</text>
</comment>